<dbReference type="InterPro" id="IPR004147">
    <property type="entry name" value="ABC1_dom"/>
</dbReference>
<dbReference type="PANTHER" id="PTHR45890">
    <property type="entry name" value="AARF DOMAIN CONTAINING KINASE 2 (PREDICTED)"/>
    <property type="match status" value="1"/>
</dbReference>
<reference evidence="2" key="1">
    <citation type="submission" date="2019-09" db="EMBL/GenBank/DDBJ databases">
        <authorList>
            <person name="Needham M D."/>
        </authorList>
    </citation>
    <scope>NUCLEOTIDE SEQUENCE</scope>
</reference>
<organism evidence="2">
    <name type="scientific">seawater metagenome</name>
    <dbReference type="NCBI Taxonomy" id="1561972"/>
    <lineage>
        <taxon>unclassified sequences</taxon>
        <taxon>metagenomes</taxon>
        <taxon>ecological metagenomes</taxon>
    </lineage>
</organism>
<sequence>MWILNNIKFYIRLGVVTTRTTNFGIYYFLYWDSYHEKAKNFRLFLESLGPIFIKFGQFLSTHCWLPCILNNELKKLQDNVSKPNIINHKLLPSGLIIDSIPIASASIATVHMGHIGEKKVAVKIRRPNINKEIKQTFRIIKFLSPVLLLFPLFRQMKFKDQIEIAEIFISEQNDFIMEANNLLWYNKNIREIAIIPKCLTKYCNENIITMEYEPGIKTDDLILSNQDKEILSKSLLGFFLSTANCHGKFHADLHNGNIAWRKENSNYRLIIYDFGLIGNLSKKQRSDINKFYNSLIKQDVSECKHTLINVFFDKINMSEKEFDNELEELIIEMIQAKDLNAINLILGLKRIMNKSNISLNPEMLKFQIALLNIDGIIGQLATKKSHTQLLNEIMFYDL</sequence>
<evidence type="ECO:0000313" key="2">
    <source>
        <dbReference type="EMBL" id="VVU95343.1"/>
    </source>
</evidence>
<protein>
    <submittedName>
        <fullName evidence="2">ABC1 family</fullName>
    </submittedName>
</protein>
<proteinExistence type="predicted"/>
<evidence type="ECO:0000259" key="1">
    <source>
        <dbReference type="Pfam" id="PF03109"/>
    </source>
</evidence>
<dbReference type="SUPFAM" id="SSF56112">
    <property type="entry name" value="Protein kinase-like (PK-like)"/>
    <property type="match status" value="1"/>
</dbReference>
<dbReference type="Pfam" id="PF03109">
    <property type="entry name" value="ABC1"/>
    <property type="match status" value="1"/>
</dbReference>
<accession>A0A5E8CIY2</accession>
<gene>
    <name evidence="2" type="ORF">CPAV1605_1094</name>
</gene>
<dbReference type="CDD" id="cd05121">
    <property type="entry name" value="ABC1_ADCK3-like"/>
    <property type="match status" value="1"/>
</dbReference>
<dbReference type="EMBL" id="CABVLZ010000004">
    <property type="protein sequence ID" value="VVU95343.1"/>
    <property type="molecule type" value="Genomic_DNA"/>
</dbReference>
<dbReference type="AlphaFoldDB" id="A0A5E8CIY2"/>
<dbReference type="InterPro" id="IPR052402">
    <property type="entry name" value="ADCK_kinase"/>
</dbReference>
<dbReference type="PANTHER" id="PTHR45890:SF1">
    <property type="entry name" value="AARF DOMAIN CONTAINING KINASE 2"/>
    <property type="match status" value="1"/>
</dbReference>
<name>A0A5E8CIY2_9ZZZZ</name>
<feature type="domain" description="ABC1 atypical kinase-like" evidence="1">
    <location>
        <begin position="97"/>
        <end position="305"/>
    </location>
</feature>
<dbReference type="InterPro" id="IPR011009">
    <property type="entry name" value="Kinase-like_dom_sf"/>
</dbReference>